<comment type="caution">
    <text evidence="1">The sequence shown here is derived from an EMBL/GenBank/DDBJ whole genome shotgun (WGS) entry which is preliminary data.</text>
</comment>
<sequence length="144" mass="16140">MAYDPSLNKWESLPDPLSCPVKVDSIISVPGEFPNPCIVVGLPGDGLQIYQVNAKKWEKQEFKICPMFGPNVLTGPALVADNKLYWYSIDDLSLVGVRDVDTPPYLAHLGGDKFCLLRVFVLPHRHMKISESKEARASSKRREQ</sequence>
<keyword evidence="2" id="KW-1185">Reference proteome</keyword>
<accession>A0ACC0H1W7</accession>
<dbReference type="Proteomes" id="UP001060215">
    <property type="component" value="Chromosome 7"/>
</dbReference>
<evidence type="ECO:0000313" key="1">
    <source>
        <dbReference type="EMBL" id="KAI8007150.1"/>
    </source>
</evidence>
<evidence type="ECO:0000313" key="2">
    <source>
        <dbReference type="Proteomes" id="UP001060215"/>
    </source>
</evidence>
<name>A0ACC0H1W7_9ERIC</name>
<organism evidence="1 2">
    <name type="scientific">Camellia lanceoleosa</name>
    <dbReference type="NCBI Taxonomy" id="1840588"/>
    <lineage>
        <taxon>Eukaryota</taxon>
        <taxon>Viridiplantae</taxon>
        <taxon>Streptophyta</taxon>
        <taxon>Embryophyta</taxon>
        <taxon>Tracheophyta</taxon>
        <taxon>Spermatophyta</taxon>
        <taxon>Magnoliopsida</taxon>
        <taxon>eudicotyledons</taxon>
        <taxon>Gunneridae</taxon>
        <taxon>Pentapetalae</taxon>
        <taxon>asterids</taxon>
        <taxon>Ericales</taxon>
        <taxon>Theaceae</taxon>
        <taxon>Camellia</taxon>
    </lineage>
</organism>
<proteinExistence type="predicted"/>
<gene>
    <name evidence="1" type="ORF">LOK49_LG07G00183</name>
</gene>
<protein>
    <submittedName>
        <fullName evidence="1">Uncharacterized protein</fullName>
    </submittedName>
</protein>
<reference evidence="1 2" key="1">
    <citation type="journal article" date="2022" name="Plant J.">
        <title>Chromosome-level genome of Camellia lanceoleosa provides a valuable resource for understanding genome evolution and self-incompatibility.</title>
        <authorList>
            <person name="Gong W."/>
            <person name="Xiao S."/>
            <person name="Wang L."/>
            <person name="Liao Z."/>
            <person name="Chang Y."/>
            <person name="Mo W."/>
            <person name="Hu G."/>
            <person name="Li W."/>
            <person name="Zhao G."/>
            <person name="Zhu H."/>
            <person name="Hu X."/>
            <person name="Ji K."/>
            <person name="Xiang X."/>
            <person name="Song Q."/>
            <person name="Yuan D."/>
            <person name="Jin S."/>
            <person name="Zhang L."/>
        </authorList>
    </citation>
    <scope>NUCLEOTIDE SEQUENCE [LARGE SCALE GENOMIC DNA]</scope>
    <source>
        <strain evidence="1">SQ_2022a</strain>
    </source>
</reference>
<dbReference type="EMBL" id="CM045764">
    <property type="protein sequence ID" value="KAI8007150.1"/>
    <property type="molecule type" value="Genomic_DNA"/>
</dbReference>